<keyword evidence="1 3" id="KW-0456">Lyase</keyword>
<dbReference type="InterPro" id="IPR050772">
    <property type="entry name" value="Hydratase-Decarb/MhpD_sf"/>
</dbReference>
<dbReference type="EC" id="4.2.1.80" evidence="3"/>
<dbReference type="Gene3D" id="3.90.850.10">
    <property type="entry name" value="Fumarylacetoacetase-like, C-terminal domain"/>
    <property type="match status" value="1"/>
</dbReference>
<dbReference type="PANTHER" id="PTHR30143">
    <property type="entry name" value="ACID HYDRATASE"/>
    <property type="match status" value="1"/>
</dbReference>
<dbReference type="SUPFAM" id="SSF56529">
    <property type="entry name" value="FAH"/>
    <property type="match status" value="1"/>
</dbReference>
<dbReference type="InterPro" id="IPR036663">
    <property type="entry name" value="Fumarylacetoacetase_C_sf"/>
</dbReference>
<dbReference type="PANTHER" id="PTHR30143:SF0">
    <property type="entry name" value="2-KETO-4-PENTENOATE HYDRATASE"/>
    <property type="match status" value="1"/>
</dbReference>
<protein>
    <submittedName>
        <fullName evidence="3">2-keto-4-pentenoate hydratase</fullName>
        <ecNumber evidence="3">4.2.1.80</ecNumber>
    </submittedName>
</protein>
<feature type="domain" description="Fumarylacetoacetase-like C-terminal" evidence="2">
    <location>
        <begin position="84"/>
        <end position="259"/>
    </location>
</feature>
<accession>A0ABS4VNK7</accession>
<dbReference type="Pfam" id="PF01557">
    <property type="entry name" value="FAA_hydrolase"/>
    <property type="match status" value="1"/>
</dbReference>
<evidence type="ECO:0000313" key="4">
    <source>
        <dbReference type="Proteomes" id="UP001519295"/>
    </source>
</evidence>
<comment type="caution">
    <text evidence="3">The sequence shown here is derived from an EMBL/GenBank/DDBJ whole genome shotgun (WGS) entry which is preliminary data.</text>
</comment>
<sequence>MHVTDARMKAKALYEARRTRQPIAAFTDAEPDLTMADGYAVQRELVPLLLADGDRVIGYKVGLTSVAMQQLIGVDSPDYGPVLASTVYDDGDVIPLDRFISPKMEAEIVFVLGERLQGPGVSLDGARRAISGAMASMEIVDSRIADWRIKLADTVADLASNGAMVTSGRAVPIDGFDTRLTGMVLTRNGELIATGAGAAALGDPVAVVAWLANVLGEHGIALEPGHLVMTGALHAAVPLAAGDVFRAEFDRLGAVTIRVSTDEST</sequence>
<reference evidence="3 4" key="1">
    <citation type="submission" date="2021-03" db="EMBL/GenBank/DDBJ databases">
        <title>Sequencing the genomes of 1000 actinobacteria strains.</title>
        <authorList>
            <person name="Klenk H.-P."/>
        </authorList>
    </citation>
    <scope>NUCLEOTIDE SEQUENCE [LARGE SCALE GENOMIC DNA]</scope>
    <source>
        <strain evidence="3 4">DSM 45256</strain>
    </source>
</reference>
<dbReference type="Proteomes" id="UP001519295">
    <property type="component" value="Unassembled WGS sequence"/>
</dbReference>
<evidence type="ECO:0000259" key="2">
    <source>
        <dbReference type="Pfam" id="PF01557"/>
    </source>
</evidence>
<dbReference type="EMBL" id="JAGINU010000001">
    <property type="protein sequence ID" value="MBP2365154.1"/>
    <property type="molecule type" value="Genomic_DNA"/>
</dbReference>
<gene>
    <name evidence="3" type="ORF">JOF36_000850</name>
</gene>
<proteinExistence type="predicted"/>
<dbReference type="RefSeq" id="WP_210025097.1">
    <property type="nucleotide sequence ID" value="NZ_JAGINU010000001.1"/>
</dbReference>
<evidence type="ECO:0000313" key="3">
    <source>
        <dbReference type="EMBL" id="MBP2365154.1"/>
    </source>
</evidence>
<name>A0ABS4VNK7_9PSEU</name>
<dbReference type="GO" id="GO:0008684">
    <property type="term" value="F:2-oxopent-4-enoate hydratase activity"/>
    <property type="evidence" value="ECO:0007669"/>
    <property type="project" value="UniProtKB-EC"/>
</dbReference>
<organism evidence="3 4">
    <name type="scientific">Pseudonocardia parietis</name>
    <dbReference type="NCBI Taxonomy" id="570936"/>
    <lineage>
        <taxon>Bacteria</taxon>
        <taxon>Bacillati</taxon>
        <taxon>Actinomycetota</taxon>
        <taxon>Actinomycetes</taxon>
        <taxon>Pseudonocardiales</taxon>
        <taxon>Pseudonocardiaceae</taxon>
        <taxon>Pseudonocardia</taxon>
    </lineage>
</organism>
<keyword evidence="4" id="KW-1185">Reference proteome</keyword>
<evidence type="ECO:0000256" key="1">
    <source>
        <dbReference type="ARBA" id="ARBA00023239"/>
    </source>
</evidence>
<dbReference type="InterPro" id="IPR011234">
    <property type="entry name" value="Fumarylacetoacetase-like_C"/>
</dbReference>